<name>C1F110_ACIC5</name>
<dbReference type="AlphaFoldDB" id="C1F110"/>
<organism evidence="1 2">
    <name type="scientific">Acidobacterium capsulatum (strain ATCC 51196 / DSM 11244 / BCRC 80197 / JCM 7670 / NBRC 15755 / NCIMB 13165 / 161)</name>
    <dbReference type="NCBI Taxonomy" id="240015"/>
    <lineage>
        <taxon>Bacteria</taxon>
        <taxon>Pseudomonadati</taxon>
        <taxon>Acidobacteriota</taxon>
        <taxon>Terriglobia</taxon>
        <taxon>Terriglobales</taxon>
        <taxon>Acidobacteriaceae</taxon>
        <taxon>Acidobacterium</taxon>
    </lineage>
</organism>
<keyword evidence="2" id="KW-1185">Reference proteome</keyword>
<evidence type="ECO:0000313" key="2">
    <source>
        <dbReference type="Proteomes" id="UP000002207"/>
    </source>
</evidence>
<dbReference type="InParanoid" id="C1F110"/>
<dbReference type="HOGENOM" id="CLU_3323399_0_0_0"/>
<gene>
    <name evidence="1" type="ordered locus">ACP_0509</name>
</gene>
<evidence type="ECO:0000313" key="1">
    <source>
        <dbReference type="EMBL" id="ACO33343.1"/>
    </source>
</evidence>
<proteinExistence type="predicted"/>
<sequence length="38" mass="4290">MNLESHLRVFFPGVSGPGGQRRWYLVVLSWLTAFAAPE</sequence>
<dbReference type="KEGG" id="aca:ACP_0509"/>
<reference evidence="1 2" key="1">
    <citation type="journal article" date="2009" name="Appl. Environ. Microbiol.">
        <title>Three genomes from the phylum Acidobacteria provide insight into the lifestyles of these microorganisms in soils.</title>
        <authorList>
            <person name="Ward N.L."/>
            <person name="Challacombe J.F."/>
            <person name="Janssen P.H."/>
            <person name="Henrissat B."/>
            <person name="Coutinho P.M."/>
            <person name="Wu M."/>
            <person name="Xie G."/>
            <person name="Haft D.H."/>
            <person name="Sait M."/>
            <person name="Badger J."/>
            <person name="Barabote R.D."/>
            <person name="Bradley B."/>
            <person name="Brettin T.S."/>
            <person name="Brinkac L.M."/>
            <person name="Bruce D."/>
            <person name="Creasy T."/>
            <person name="Daugherty S.C."/>
            <person name="Davidsen T.M."/>
            <person name="DeBoy R.T."/>
            <person name="Detter J.C."/>
            <person name="Dodson R.J."/>
            <person name="Durkin A.S."/>
            <person name="Ganapathy A."/>
            <person name="Gwinn-Giglio M."/>
            <person name="Han C.S."/>
            <person name="Khouri H."/>
            <person name="Kiss H."/>
            <person name="Kothari S.P."/>
            <person name="Madupu R."/>
            <person name="Nelson K.E."/>
            <person name="Nelson W.C."/>
            <person name="Paulsen I."/>
            <person name="Penn K."/>
            <person name="Ren Q."/>
            <person name="Rosovitz M.J."/>
            <person name="Selengut J.D."/>
            <person name="Shrivastava S."/>
            <person name="Sullivan S.A."/>
            <person name="Tapia R."/>
            <person name="Thompson L.S."/>
            <person name="Watkins K.L."/>
            <person name="Yang Q."/>
            <person name="Yu C."/>
            <person name="Zafar N."/>
            <person name="Zhou L."/>
            <person name="Kuske C.R."/>
        </authorList>
    </citation>
    <scope>NUCLEOTIDE SEQUENCE [LARGE SCALE GENOMIC DNA]</scope>
    <source>
        <strain evidence="2">ATCC 51196 / DSM 11244 / BCRC 80197 / JCM 7670 / NBRC 15755 / NCIMB 13165 / 161</strain>
    </source>
</reference>
<dbReference type="EMBL" id="CP001472">
    <property type="protein sequence ID" value="ACO33343.1"/>
    <property type="molecule type" value="Genomic_DNA"/>
</dbReference>
<protein>
    <submittedName>
        <fullName evidence="1">Uncharacterized protein</fullName>
    </submittedName>
</protein>
<dbReference type="Proteomes" id="UP000002207">
    <property type="component" value="Chromosome"/>
</dbReference>
<accession>C1F110</accession>